<keyword evidence="3" id="KW-1133">Transmembrane helix</keyword>
<dbReference type="InterPro" id="IPR013901">
    <property type="entry name" value="Anthrone_oxy"/>
</dbReference>
<evidence type="ECO:0000256" key="2">
    <source>
        <dbReference type="ARBA" id="ARBA00022692"/>
    </source>
</evidence>
<protein>
    <recommendedName>
        <fullName evidence="9">DUF1772-domain-containing protein</fullName>
    </recommendedName>
</protein>
<gene>
    <name evidence="7" type="ORF">BO72DRAFT_527615</name>
</gene>
<dbReference type="PANTHER" id="PTHR35042">
    <property type="entry name" value="ANTHRONE OXYGENASE ENCC"/>
    <property type="match status" value="1"/>
</dbReference>
<dbReference type="Proteomes" id="UP000249789">
    <property type="component" value="Unassembled WGS sequence"/>
</dbReference>
<keyword evidence="4" id="KW-0503">Monooxygenase</keyword>
<evidence type="ECO:0000256" key="3">
    <source>
        <dbReference type="ARBA" id="ARBA00022989"/>
    </source>
</evidence>
<evidence type="ECO:0008006" key="9">
    <source>
        <dbReference type="Google" id="ProtNLM"/>
    </source>
</evidence>
<name>A0A8G1RR98_9EURO</name>
<dbReference type="EMBL" id="KZ824642">
    <property type="protein sequence ID" value="RAK77444.1"/>
    <property type="molecule type" value="Genomic_DNA"/>
</dbReference>
<dbReference type="AlphaFoldDB" id="A0A8G1RR98"/>
<evidence type="ECO:0000313" key="7">
    <source>
        <dbReference type="EMBL" id="RAK77444.1"/>
    </source>
</evidence>
<dbReference type="GeneID" id="63867453"/>
<dbReference type="GO" id="GO:0004497">
    <property type="term" value="F:monooxygenase activity"/>
    <property type="evidence" value="ECO:0007669"/>
    <property type="project" value="UniProtKB-KW"/>
</dbReference>
<comment type="similarity">
    <text evidence="6">Belongs to the anthrone oxygenase family.</text>
</comment>
<dbReference type="Pfam" id="PF08592">
    <property type="entry name" value="Anthrone_oxy"/>
    <property type="match status" value="1"/>
</dbReference>
<keyword evidence="5" id="KW-0472">Membrane</keyword>
<dbReference type="PANTHER" id="PTHR35042:SF1">
    <property type="entry name" value="DUF1772-DOMAIN-CONTAINING PROTEIN"/>
    <property type="match status" value="1"/>
</dbReference>
<keyword evidence="8" id="KW-1185">Reference proteome</keyword>
<evidence type="ECO:0000256" key="5">
    <source>
        <dbReference type="ARBA" id="ARBA00023136"/>
    </source>
</evidence>
<proteinExistence type="inferred from homology"/>
<evidence type="ECO:0000313" key="8">
    <source>
        <dbReference type="Proteomes" id="UP000249789"/>
    </source>
</evidence>
<dbReference type="GO" id="GO:0016020">
    <property type="term" value="C:membrane"/>
    <property type="evidence" value="ECO:0007669"/>
    <property type="project" value="UniProtKB-SubCell"/>
</dbReference>
<organism evidence="7 8">
    <name type="scientific">Aspergillus fijiensis CBS 313.89</name>
    <dbReference type="NCBI Taxonomy" id="1448319"/>
    <lineage>
        <taxon>Eukaryota</taxon>
        <taxon>Fungi</taxon>
        <taxon>Dikarya</taxon>
        <taxon>Ascomycota</taxon>
        <taxon>Pezizomycotina</taxon>
        <taxon>Eurotiomycetes</taxon>
        <taxon>Eurotiomycetidae</taxon>
        <taxon>Eurotiales</taxon>
        <taxon>Aspergillaceae</taxon>
        <taxon>Aspergillus</taxon>
    </lineage>
</organism>
<evidence type="ECO:0000256" key="4">
    <source>
        <dbReference type="ARBA" id="ARBA00023033"/>
    </source>
</evidence>
<dbReference type="OrthoDB" id="5954308at2759"/>
<accession>A0A8G1RR98</accession>
<dbReference type="VEuPathDB" id="FungiDB:BO72DRAFT_527615"/>
<evidence type="ECO:0000256" key="6">
    <source>
        <dbReference type="ARBA" id="ARBA00034313"/>
    </source>
</evidence>
<comment type="subcellular location">
    <subcellularLocation>
        <location evidence="1">Membrane</location>
        <topology evidence="1">Multi-pass membrane protein</topology>
    </subcellularLocation>
</comment>
<sequence length="157" mass="16727">MMPSLSPVTVTGVISSSLAAGTIFTFSFTGVSTAQLAVHESTRLAAQQWVHVHRKSHNLGTPLIVLSEVCFGLVTAQKQSQQLLTAATACMGIVPYTIVALKGPEMVLFAAADSECQARSAYSTRDIQTALARWGTLNLVRTIFPLLGSFLAISIFV</sequence>
<evidence type="ECO:0000256" key="1">
    <source>
        <dbReference type="ARBA" id="ARBA00004141"/>
    </source>
</evidence>
<reference evidence="7 8" key="1">
    <citation type="submission" date="2018-02" db="EMBL/GenBank/DDBJ databases">
        <title>The genomes of Aspergillus section Nigri reveals drivers in fungal speciation.</title>
        <authorList>
            <consortium name="DOE Joint Genome Institute"/>
            <person name="Vesth T.C."/>
            <person name="Nybo J."/>
            <person name="Theobald S."/>
            <person name="Brandl J."/>
            <person name="Frisvad J.C."/>
            <person name="Nielsen K.F."/>
            <person name="Lyhne E.K."/>
            <person name="Kogle M.E."/>
            <person name="Kuo A."/>
            <person name="Riley R."/>
            <person name="Clum A."/>
            <person name="Nolan M."/>
            <person name="Lipzen A."/>
            <person name="Salamov A."/>
            <person name="Henrissat B."/>
            <person name="Wiebenga A."/>
            <person name="De vries R.P."/>
            <person name="Grigoriev I.V."/>
            <person name="Mortensen U.H."/>
            <person name="Andersen M.R."/>
            <person name="Baker S.E."/>
        </authorList>
    </citation>
    <scope>NUCLEOTIDE SEQUENCE [LARGE SCALE GENOMIC DNA]</scope>
    <source>
        <strain evidence="7 8">CBS 313.89</strain>
    </source>
</reference>
<dbReference type="RefSeq" id="XP_040801454.1">
    <property type="nucleotide sequence ID" value="XM_040950118.1"/>
</dbReference>
<keyword evidence="2" id="KW-0812">Transmembrane</keyword>
<keyword evidence="4" id="KW-0560">Oxidoreductase</keyword>